<keyword evidence="4" id="KW-0255">Endonuclease</keyword>
<evidence type="ECO:0000313" key="8">
    <source>
        <dbReference type="Proteomes" id="UP000472272"/>
    </source>
</evidence>
<dbReference type="Gene3D" id="2.30.30.850">
    <property type="match status" value="1"/>
</dbReference>
<dbReference type="Pfam" id="PF18697">
    <property type="entry name" value="MLVIN_C"/>
    <property type="match status" value="1"/>
</dbReference>
<name>A0A670KE85_PODMU</name>
<sequence length="84" mass="9613">MEITYPIPSSFLRTTKTYHKVPLQPTWEGPYQVLLTTPTSVKVAEKTACRFHSPPNHPTRSLPPTVLLRLGYRTRLRLGRESVP</sequence>
<accession>A0A670KE85</accession>
<protein>
    <recommendedName>
        <fullName evidence="6">Murine leukemia virus integrase C-terminal domain-containing protein</fullName>
    </recommendedName>
</protein>
<keyword evidence="1" id="KW-0808">Transferase</keyword>
<dbReference type="GO" id="GO:0016787">
    <property type="term" value="F:hydrolase activity"/>
    <property type="evidence" value="ECO:0007669"/>
    <property type="project" value="UniProtKB-KW"/>
</dbReference>
<dbReference type="GO" id="GO:0016779">
    <property type="term" value="F:nucleotidyltransferase activity"/>
    <property type="evidence" value="ECO:0007669"/>
    <property type="project" value="UniProtKB-KW"/>
</dbReference>
<keyword evidence="8" id="KW-1185">Reference proteome</keyword>
<evidence type="ECO:0000256" key="3">
    <source>
        <dbReference type="ARBA" id="ARBA00022722"/>
    </source>
</evidence>
<dbReference type="Ensembl" id="ENSPMRT00000035151.1">
    <property type="protein sequence ID" value="ENSPMRP00000033132.1"/>
    <property type="gene ID" value="ENSPMRG00000021482.1"/>
</dbReference>
<evidence type="ECO:0000256" key="5">
    <source>
        <dbReference type="ARBA" id="ARBA00022801"/>
    </source>
</evidence>
<dbReference type="Proteomes" id="UP000472272">
    <property type="component" value="Chromosome 18"/>
</dbReference>
<evidence type="ECO:0000256" key="1">
    <source>
        <dbReference type="ARBA" id="ARBA00022679"/>
    </source>
</evidence>
<keyword evidence="3" id="KW-0540">Nuclease</keyword>
<dbReference type="InterPro" id="IPR040643">
    <property type="entry name" value="MLVIN_C"/>
</dbReference>
<organism evidence="7 8">
    <name type="scientific">Podarcis muralis</name>
    <name type="common">Wall lizard</name>
    <name type="synonym">Lacerta muralis</name>
    <dbReference type="NCBI Taxonomy" id="64176"/>
    <lineage>
        <taxon>Eukaryota</taxon>
        <taxon>Metazoa</taxon>
        <taxon>Chordata</taxon>
        <taxon>Craniata</taxon>
        <taxon>Vertebrata</taxon>
        <taxon>Euteleostomi</taxon>
        <taxon>Lepidosauria</taxon>
        <taxon>Squamata</taxon>
        <taxon>Bifurcata</taxon>
        <taxon>Unidentata</taxon>
        <taxon>Episquamata</taxon>
        <taxon>Laterata</taxon>
        <taxon>Lacertibaenia</taxon>
        <taxon>Lacertidae</taxon>
        <taxon>Podarcis</taxon>
    </lineage>
</organism>
<feature type="domain" description="Murine leukemia virus integrase C-terminal" evidence="6">
    <location>
        <begin position="17"/>
        <end position="49"/>
    </location>
</feature>
<evidence type="ECO:0000256" key="4">
    <source>
        <dbReference type="ARBA" id="ARBA00022759"/>
    </source>
</evidence>
<keyword evidence="2" id="KW-0548">Nucleotidyltransferase</keyword>
<evidence type="ECO:0000313" key="7">
    <source>
        <dbReference type="Ensembl" id="ENSPMRP00000033132.1"/>
    </source>
</evidence>
<dbReference type="GO" id="GO:0004519">
    <property type="term" value="F:endonuclease activity"/>
    <property type="evidence" value="ECO:0007669"/>
    <property type="project" value="UniProtKB-KW"/>
</dbReference>
<evidence type="ECO:0000256" key="2">
    <source>
        <dbReference type="ARBA" id="ARBA00022695"/>
    </source>
</evidence>
<dbReference type="AlphaFoldDB" id="A0A670KE85"/>
<proteinExistence type="predicted"/>
<reference evidence="7" key="3">
    <citation type="submission" date="2025-09" db="UniProtKB">
        <authorList>
            <consortium name="Ensembl"/>
        </authorList>
    </citation>
    <scope>IDENTIFICATION</scope>
</reference>
<keyword evidence="5" id="KW-0378">Hydrolase</keyword>
<reference evidence="7" key="2">
    <citation type="submission" date="2025-08" db="UniProtKB">
        <authorList>
            <consortium name="Ensembl"/>
        </authorList>
    </citation>
    <scope>IDENTIFICATION</scope>
</reference>
<reference evidence="7 8" key="1">
    <citation type="journal article" date="2019" name="Proc. Natl. Acad. Sci. U.S.A.">
        <title>Regulatory changes in pterin and carotenoid genes underlie balanced color polymorphisms in the wall lizard.</title>
        <authorList>
            <person name="Andrade P."/>
            <person name="Pinho C."/>
            <person name="Perez I de Lanuza G."/>
            <person name="Afonso S."/>
            <person name="Brejcha J."/>
            <person name="Rubin C.J."/>
            <person name="Wallerman O."/>
            <person name="Pereira P."/>
            <person name="Sabatino S.J."/>
            <person name="Bellati A."/>
            <person name="Pellitteri-Rosa D."/>
            <person name="Bosakova Z."/>
            <person name="Bunikis I."/>
            <person name="Carretero M.A."/>
            <person name="Feiner N."/>
            <person name="Marsik P."/>
            <person name="Pauperio F."/>
            <person name="Salvi D."/>
            <person name="Soler L."/>
            <person name="While G.M."/>
            <person name="Uller T."/>
            <person name="Font E."/>
            <person name="Andersson L."/>
            <person name="Carneiro M."/>
        </authorList>
    </citation>
    <scope>NUCLEOTIDE SEQUENCE</scope>
</reference>
<evidence type="ECO:0000259" key="6">
    <source>
        <dbReference type="Pfam" id="PF18697"/>
    </source>
</evidence>